<gene>
    <name evidence="1" type="ORF">P857_320</name>
</gene>
<dbReference type="AlphaFoldDB" id="W2UZW5"/>
<dbReference type="Proteomes" id="UP000018951">
    <property type="component" value="Unassembled WGS sequence"/>
</dbReference>
<keyword evidence="2" id="KW-1185">Reference proteome</keyword>
<comment type="caution">
    <text evidence="1">The sequence shown here is derived from an EMBL/GenBank/DDBJ whole genome shotgun (WGS) entry which is preliminary data.</text>
</comment>
<organism evidence="1 2">
    <name type="scientific">Candidatus Xenolissoclinum pacificiensis L6</name>
    <dbReference type="NCBI Taxonomy" id="1401685"/>
    <lineage>
        <taxon>Bacteria</taxon>
        <taxon>Pseudomonadati</taxon>
        <taxon>Pseudomonadota</taxon>
        <taxon>Alphaproteobacteria</taxon>
        <taxon>Rickettsiales</taxon>
        <taxon>Anaplasmataceae</taxon>
        <taxon>Candidatus Xenolissoclinum</taxon>
    </lineage>
</organism>
<accession>W2UZW5</accession>
<proteinExistence type="predicted"/>
<sequence>MEQFIVLRMVMAYAYLCSVELISDGKGGRYSIECSDFSMT</sequence>
<evidence type="ECO:0000313" key="1">
    <source>
        <dbReference type="EMBL" id="ETO91405.1"/>
    </source>
</evidence>
<reference evidence="1 2" key="1">
    <citation type="journal article" date="2013" name="PLoS ONE">
        <title>Bacterial endosymbiosis in a chordate host: long-term co-evolution and conservation of secondary metabolism.</title>
        <authorList>
            <person name="Kwan J.C."/>
            <person name="Schmidt E.W."/>
        </authorList>
    </citation>
    <scope>NUCLEOTIDE SEQUENCE [LARGE SCALE GENOMIC DNA]</scope>
    <source>
        <strain evidence="2">L6</strain>
    </source>
</reference>
<name>W2UZW5_9RICK</name>
<evidence type="ECO:0000313" key="2">
    <source>
        <dbReference type="Proteomes" id="UP000018951"/>
    </source>
</evidence>
<dbReference type="EMBL" id="AXCJ01000005">
    <property type="protein sequence ID" value="ETO91405.1"/>
    <property type="molecule type" value="Genomic_DNA"/>
</dbReference>
<protein>
    <submittedName>
        <fullName evidence="1">Uncharacterized protein</fullName>
    </submittedName>
</protein>